<sequence>MEINQSHFLNETEKSKTKTENKNKSKKNNTSLIVLFILVFVFVGMIYFIFNLPKDENLTENVANNTNKQDTKQVKQENNLTISNNTAMYIPPMPITEDKNTTEDNTTTKDTNIFDLQAIEKKKNEPVIEKKEVVTTQEQVLNEKKANNERVKNNENNLTNENFEILKKEAKIKTNFFNFRDKNFYEGDTIMDFKILEVTNFKITLQNKNNELKEIYK</sequence>
<evidence type="ECO:0000256" key="2">
    <source>
        <dbReference type="SAM" id="MobiDB-lite"/>
    </source>
</evidence>
<evidence type="ECO:0000313" key="4">
    <source>
        <dbReference type="EMBL" id="QKF65549.1"/>
    </source>
</evidence>
<feature type="coiled-coil region" evidence="1">
    <location>
        <begin position="134"/>
        <end position="161"/>
    </location>
</feature>
<keyword evidence="4" id="KW-0614">Plasmid</keyword>
<feature type="compositionally biased region" description="Basic and acidic residues" evidence="2">
    <location>
        <begin position="10"/>
        <end position="23"/>
    </location>
</feature>
<keyword evidence="3" id="KW-1133">Transmembrane helix</keyword>
<keyword evidence="6" id="KW-1185">Reference proteome</keyword>
<accession>A0A6M8MLC1</accession>
<organism evidence="4">
    <name type="scientific">Campylobacter corcagiensis</name>
    <dbReference type="NCBI Taxonomy" id="1448857"/>
    <lineage>
        <taxon>Bacteria</taxon>
        <taxon>Pseudomonadati</taxon>
        <taxon>Campylobacterota</taxon>
        <taxon>Epsilonproteobacteria</taxon>
        <taxon>Campylobacterales</taxon>
        <taxon>Campylobacteraceae</taxon>
        <taxon>Campylobacter</taxon>
    </lineage>
</organism>
<reference evidence="4" key="1">
    <citation type="submission" date="2020-05" db="EMBL/GenBank/DDBJ databases">
        <title>Complete genome sequencing of Campylobacter and Arcobacter type strains.</title>
        <authorList>
            <person name="Miller W.G."/>
            <person name="Yee E."/>
        </authorList>
    </citation>
    <scope>NUCLEOTIDE SEQUENCE [LARGE SCALE GENOMIC DNA]</scope>
    <source>
        <strain evidence="4">LMG 27932</strain>
        <plasmid evidence="4">pCCORG</plasmid>
    </source>
</reference>
<dbReference type="Proteomes" id="UP000594749">
    <property type="component" value="Plasmid pLMG-27932-1"/>
</dbReference>
<feature type="region of interest" description="Disordered" evidence="2">
    <location>
        <begin position="1"/>
        <end position="24"/>
    </location>
</feature>
<feature type="transmembrane region" description="Helical" evidence="3">
    <location>
        <begin position="32"/>
        <end position="50"/>
    </location>
</feature>
<keyword evidence="3" id="KW-0472">Membrane</keyword>
<dbReference type="EMBL" id="CP063077">
    <property type="protein sequence ID" value="QOQ86543.1"/>
    <property type="molecule type" value="Genomic_DNA"/>
</dbReference>
<gene>
    <name evidence="4" type="ORF">CCORG_a0013</name>
    <name evidence="5" type="ORF">IMC76_00170</name>
</gene>
<feature type="region of interest" description="Disordered" evidence="2">
    <location>
        <begin position="82"/>
        <end position="106"/>
    </location>
</feature>
<evidence type="ECO:0000313" key="5">
    <source>
        <dbReference type="EMBL" id="QOQ86543.1"/>
    </source>
</evidence>
<proteinExistence type="predicted"/>
<geneLocation type="plasmid" evidence="4">
    <name>pCCORG</name>
</geneLocation>
<keyword evidence="1" id="KW-0175">Coiled coil</keyword>
<evidence type="ECO:0000256" key="1">
    <source>
        <dbReference type="SAM" id="Coils"/>
    </source>
</evidence>
<evidence type="ECO:0000256" key="3">
    <source>
        <dbReference type="SAM" id="Phobius"/>
    </source>
</evidence>
<dbReference type="KEGG" id="ccor:CCORG_a0013"/>
<protein>
    <submittedName>
        <fullName evidence="4">Uncharacterized protein</fullName>
    </submittedName>
</protein>
<evidence type="ECO:0000313" key="6">
    <source>
        <dbReference type="Proteomes" id="UP000594749"/>
    </source>
</evidence>
<dbReference type="EMBL" id="CP053843">
    <property type="protein sequence ID" value="QKF65549.1"/>
    <property type="molecule type" value="Genomic_DNA"/>
</dbReference>
<geneLocation type="plasmid" evidence="5 6">
    <name>pLMG-27932-1</name>
</geneLocation>
<keyword evidence="3" id="KW-0812">Transmembrane</keyword>
<reference evidence="5 6" key="2">
    <citation type="submission" date="2020-10" db="EMBL/GenBank/DDBJ databases">
        <title>Campylobacter and Helicobacter PacBio genomes.</title>
        <authorList>
            <person name="Lane C."/>
        </authorList>
    </citation>
    <scope>NUCLEOTIDE SEQUENCE [LARGE SCALE GENOMIC DNA]</scope>
    <source>
        <strain evidence="5 6">2016D-0077</strain>
        <plasmid evidence="5 6">pLMG-27932-1</plasmid>
    </source>
</reference>
<dbReference type="RefSeq" id="WP_025803651.1">
    <property type="nucleotide sequence ID" value="NZ_CP053843.1"/>
</dbReference>
<dbReference type="AlphaFoldDB" id="A0A6M8MLC1"/>
<name>A0A6M8MLC1_9BACT</name>